<accession>A0A852Z0Y9</accession>
<evidence type="ECO:0000256" key="3">
    <source>
        <dbReference type="ARBA" id="ARBA00022679"/>
    </source>
</evidence>
<dbReference type="RefSeq" id="WP_179537230.1">
    <property type="nucleotide sequence ID" value="NZ_JACBYW010000010.1"/>
</dbReference>
<organism evidence="6 7">
    <name type="scientific">Actinopolyspora biskrensis</name>
    <dbReference type="NCBI Taxonomy" id="1470178"/>
    <lineage>
        <taxon>Bacteria</taxon>
        <taxon>Bacillati</taxon>
        <taxon>Actinomycetota</taxon>
        <taxon>Actinomycetes</taxon>
        <taxon>Actinopolysporales</taxon>
        <taxon>Actinopolysporaceae</taxon>
        <taxon>Actinopolyspora</taxon>
    </lineage>
</organism>
<dbReference type="InterPro" id="IPR002213">
    <property type="entry name" value="UDP_glucos_trans"/>
</dbReference>
<comment type="caution">
    <text evidence="6">The sequence shown here is derived from an EMBL/GenBank/DDBJ whole genome shotgun (WGS) entry which is preliminary data.</text>
</comment>
<dbReference type="AlphaFoldDB" id="A0A852Z0Y9"/>
<dbReference type="InterPro" id="IPR010610">
    <property type="entry name" value="EryCIII-like_C"/>
</dbReference>
<evidence type="ECO:0000259" key="4">
    <source>
        <dbReference type="Pfam" id="PF06722"/>
    </source>
</evidence>
<dbReference type="Gene3D" id="3.40.50.2000">
    <property type="entry name" value="Glycogen Phosphorylase B"/>
    <property type="match status" value="2"/>
</dbReference>
<protein>
    <submittedName>
        <fullName evidence="6">Glycosyltransferase</fullName>
        <ecNumber evidence="6">2.4.1.-</ecNumber>
    </submittedName>
</protein>
<evidence type="ECO:0000256" key="2">
    <source>
        <dbReference type="ARBA" id="ARBA00022676"/>
    </source>
</evidence>
<evidence type="ECO:0000313" key="6">
    <source>
        <dbReference type="EMBL" id="NYH80924.1"/>
    </source>
</evidence>
<comment type="similarity">
    <text evidence="1">Belongs to the glycosyltransferase 28 family.</text>
</comment>
<name>A0A852Z0Y9_9ACTN</name>
<feature type="domain" description="Erythromycin biosynthesis protein CIII-like C-terminal" evidence="4">
    <location>
        <begin position="242"/>
        <end position="384"/>
    </location>
</feature>
<evidence type="ECO:0000259" key="5">
    <source>
        <dbReference type="Pfam" id="PF21036"/>
    </source>
</evidence>
<dbReference type="Proteomes" id="UP000548304">
    <property type="component" value="Unassembled WGS sequence"/>
</dbReference>
<dbReference type="InterPro" id="IPR048284">
    <property type="entry name" value="EryCIII-like_N"/>
</dbReference>
<dbReference type="Pfam" id="PF21036">
    <property type="entry name" value="EryCIII-like_N"/>
    <property type="match status" value="1"/>
</dbReference>
<dbReference type="GO" id="GO:0008194">
    <property type="term" value="F:UDP-glycosyltransferase activity"/>
    <property type="evidence" value="ECO:0007669"/>
    <property type="project" value="InterPro"/>
</dbReference>
<sequence length="387" mass="41069">MRLLFTSPPGMAHLYPMTPLAHAARTSGHEVLVATSGATVSAATGAGLHTVDIARGQGVDRPYEQLAETVKESELAPPELMVEVATRFGEMSELMLDGLVRTAKAWRADAIVYPPAFPAGLLAAKICGIHSVLHGFGLRRPTLMPAMEQLLDTASGWGVTALPRDPDLEISISPPTVEAASMTPDSMQGQENADALRMRYLPENGGAELPSWLVEESARPRVVVTLGSMPSTVGDGDVLSEIVRGAGDMDVELVLMSARSDLPGMPEKIPDNVRMVGWLPIPALLSSSSSIVHHGGMGSTFAAFAAGVPQVVVPHGGDRVYNAQVVDECGAGLSIPLFEVDEARVGRELRRILNTPGYSQVSDVISREMAGGMSPHDVVHRMTEIFS</sequence>
<proteinExistence type="inferred from homology"/>
<dbReference type="CDD" id="cd03784">
    <property type="entry name" value="GT1_Gtf-like"/>
    <property type="match status" value="1"/>
</dbReference>
<dbReference type="Pfam" id="PF06722">
    <property type="entry name" value="EryCIII-like_C"/>
    <property type="match status" value="1"/>
</dbReference>
<keyword evidence="3 6" id="KW-0808">Transferase</keyword>
<keyword evidence="7" id="KW-1185">Reference proteome</keyword>
<evidence type="ECO:0000313" key="7">
    <source>
        <dbReference type="Proteomes" id="UP000548304"/>
    </source>
</evidence>
<dbReference type="SUPFAM" id="SSF53756">
    <property type="entry name" value="UDP-Glycosyltransferase/glycogen phosphorylase"/>
    <property type="match status" value="1"/>
</dbReference>
<dbReference type="GO" id="GO:0016758">
    <property type="term" value="F:hexosyltransferase activity"/>
    <property type="evidence" value="ECO:0007669"/>
    <property type="project" value="UniProtKB-ARBA"/>
</dbReference>
<dbReference type="GO" id="GO:0017000">
    <property type="term" value="P:antibiotic biosynthetic process"/>
    <property type="evidence" value="ECO:0007669"/>
    <property type="project" value="UniProtKB-ARBA"/>
</dbReference>
<keyword evidence="2 6" id="KW-0328">Glycosyltransferase</keyword>
<dbReference type="InterPro" id="IPR050426">
    <property type="entry name" value="Glycosyltransferase_28"/>
</dbReference>
<dbReference type="FunFam" id="3.40.50.2000:FF:000072">
    <property type="entry name" value="Glycosyl transferase"/>
    <property type="match status" value="1"/>
</dbReference>
<feature type="domain" description="Erythromycin biosynthesis protein CIII-like N-terminal" evidence="5">
    <location>
        <begin position="23"/>
        <end position="227"/>
    </location>
</feature>
<dbReference type="EC" id="2.4.1.-" evidence="6"/>
<dbReference type="PANTHER" id="PTHR48050:SF13">
    <property type="entry name" value="STEROL 3-BETA-GLUCOSYLTRANSFERASE UGT80A2"/>
    <property type="match status" value="1"/>
</dbReference>
<gene>
    <name evidence="6" type="ORF">FHR84_004296</name>
</gene>
<evidence type="ECO:0000256" key="1">
    <source>
        <dbReference type="ARBA" id="ARBA00006962"/>
    </source>
</evidence>
<reference evidence="6 7" key="1">
    <citation type="submission" date="2020-07" db="EMBL/GenBank/DDBJ databases">
        <title>Genomic Encyclopedia of Type Strains, Phase III (KMG-III): the genomes of soil and plant-associated and newly described type strains.</title>
        <authorList>
            <person name="Whitman W."/>
        </authorList>
    </citation>
    <scope>NUCLEOTIDE SEQUENCE [LARGE SCALE GENOMIC DNA]</scope>
    <source>
        <strain evidence="6 7">CECT 8576</strain>
    </source>
</reference>
<dbReference type="PANTHER" id="PTHR48050">
    <property type="entry name" value="STEROL 3-BETA-GLUCOSYLTRANSFERASE"/>
    <property type="match status" value="1"/>
</dbReference>
<dbReference type="EMBL" id="JACBYW010000010">
    <property type="protein sequence ID" value="NYH80924.1"/>
    <property type="molecule type" value="Genomic_DNA"/>
</dbReference>